<comment type="caution">
    <text evidence="1">The sequence shown here is derived from an EMBL/GenBank/DDBJ whole genome shotgun (WGS) entry which is preliminary data.</text>
</comment>
<accession>A0A3M3JGS4</accession>
<evidence type="ECO:0000313" key="2">
    <source>
        <dbReference type="Proteomes" id="UP000271468"/>
    </source>
</evidence>
<sequence length="56" mass="6472">MWNGKVNPRSGETAELGKRHHALRCTPVQRLRKACRIRQKSYAGFFGLNLFRSVDL</sequence>
<proteinExistence type="predicted"/>
<gene>
    <name evidence="1" type="ORF">ALQ65_200280</name>
</gene>
<evidence type="ECO:0000313" key="1">
    <source>
        <dbReference type="EMBL" id="RMN09943.1"/>
    </source>
</evidence>
<name>A0A3M3JGS4_9PSED</name>
<organism evidence="1 2">
    <name type="scientific">Pseudomonas syringae pv. coriandricola</name>
    <dbReference type="NCBI Taxonomy" id="264453"/>
    <lineage>
        <taxon>Bacteria</taxon>
        <taxon>Pseudomonadati</taxon>
        <taxon>Pseudomonadota</taxon>
        <taxon>Gammaproteobacteria</taxon>
        <taxon>Pseudomonadales</taxon>
        <taxon>Pseudomonadaceae</taxon>
        <taxon>Pseudomonas</taxon>
    </lineage>
</organism>
<dbReference type="Proteomes" id="UP000271468">
    <property type="component" value="Unassembled WGS sequence"/>
</dbReference>
<dbReference type="EMBL" id="RBOV01000269">
    <property type="protein sequence ID" value="RMN09943.1"/>
    <property type="molecule type" value="Genomic_DNA"/>
</dbReference>
<protein>
    <submittedName>
        <fullName evidence="1">Uncharacterized protein</fullName>
    </submittedName>
</protein>
<dbReference type="AlphaFoldDB" id="A0A3M3JGS4"/>
<reference evidence="1 2" key="1">
    <citation type="submission" date="2018-08" db="EMBL/GenBank/DDBJ databases">
        <title>Recombination of ecologically and evolutionarily significant loci maintains genetic cohesion in the Pseudomonas syringae species complex.</title>
        <authorList>
            <person name="Dillon M."/>
            <person name="Thakur S."/>
            <person name="Almeida R.N.D."/>
            <person name="Weir B.S."/>
            <person name="Guttman D.S."/>
        </authorList>
    </citation>
    <scope>NUCLEOTIDE SEQUENCE [LARGE SCALE GENOMIC DNA]</scope>
    <source>
        <strain evidence="1 2">ICMP 12341</strain>
    </source>
</reference>